<dbReference type="Proteomes" id="UP001060085">
    <property type="component" value="Linkage Group LG02"/>
</dbReference>
<proteinExistence type="predicted"/>
<protein>
    <submittedName>
        <fullName evidence="1">Uncharacterized protein</fullName>
    </submittedName>
</protein>
<evidence type="ECO:0000313" key="2">
    <source>
        <dbReference type="Proteomes" id="UP001060085"/>
    </source>
</evidence>
<name>A0ACC0BZ59_CATRO</name>
<keyword evidence="2" id="KW-1185">Reference proteome</keyword>
<gene>
    <name evidence="1" type="ORF">M9H77_08895</name>
</gene>
<reference evidence="2" key="1">
    <citation type="journal article" date="2023" name="Nat. Plants">
        <title>Single-cell RNA sequencing provides a high-resolution roadmap for understanding the multicellular compartmentation of specialized metabolism.</title>
        <authorList>
            <person name="Sun S."/>
            <person name="Shen X."/>
            <person name="Li Y."/>
            <person name="Li Y."/>
            <person name="Wang S."/>
            <person name="Li R."/>
            <person name="Zhang H."/>
            <person name="Shen G."/>
            <person name="Guo B."/>
            <person name="Wei J."/>
            <person name="Xu J."/>
            <person name="St-Pierre B."/>
            <person name="Chen S."/>
            <person name="Sun C."/>
        </authorList>
    </citation>
    <scope>NUCLEOTIDE SEQUENCE [LARGE SCALE GENOMIC DNA]</scope>
</reference>
<dbReference type="EMBL" id="CM044702">
    <property type="protein sequence ID" value="KAI5677945.1"/>
    <property type="molecule type" value="Genomic_DNA"/>
</dbReference>
<evidence type="ECO:0000313" key="1">
    <source>
        <dbReference type="EMBL" id="KAI5677945.1"/>
    </source>
</evidence>
<organism evidence="1 2">
    <name type="scientific">Catharanthus roseus</name>
    <name type="common">Madagascar periwinkle</name>
    <name type="synonym">Vinca rosea</name>
    <dbReference type="NCBI Taxonomy" id="4058"/>
    <lineage>
        <taxon>Eukaryota</taxon>
        <taxon>Viridiplantae</taxon>
        <taxon>Streptophyta</taxon>
        <taxon>Embryophyta</taxon>
        <taxon>Tracheophyta</taxon>
        <taxon>Spermatophyta</taxon>
        <taxon>Magnoliopsida</taxon>
        <taxon>eudicotyledons</taxon>
        <taxon>Gunneridae</taxon>
        <taxon>Pentapetalae</taxon>
        <taxon>asterids</taxon>
        <taxon>lamiids</taxon>
        <taxon>Gentianales</taxon>
        <taxon>Apocynaceae</taxon>
        <taxon>Rauvolfioideae</taxon>
        <taxon>Vinceae</taxon>
        <taxon>Catharanthinae</taxon>
        <taxon>Catharanthus</taxon>
    </lineage>
</organism>
<sequence>MIGDDTNYDTQPESDCEDSQANNVAFHSQLESSNKSPTWDNSVVLTNSEDVELDKDDYNKLEEVYNLLYTTWKNLDQEYTVVKAKNVKLLEENLHINALYEAWKLELQQTTTQFEKTVEKLEKADKYMERLNKGKINLDKILETGKSCGDLTGLGYVDATTNKPTKQKNIKVILAGVVKVKIKMLKRRVVKPTRSCITDFVETTFVDTTPINMTPIVDVPAESTPSPMAQAPKEKLPTTPQVPESAVDNTQLGNTNLPFYTSLMSLDLTSSVALTCEPLDVNLISVGLDFANIGGDPSVLDKTYI</sequence>
<accession>A0ACC0BZ59</accession>
<comment type="caution">
    <text evidence="1">The sequence shown here is derived from an EMBL/GenBank/DDBJ whole genome shotgun (WGS) entry which is preliminary data.</text>
</comment>